<dbReference type="Pfam" id="PF00884">
    <property type="entry name" value="Sulfatase"/>
    <property type="match status" value="1"/>
</dbReference>
<evidence type="ECO:0000256" key="1">
    <source>
        <dbReference type="ARBA" id="ARBA00001913"/>
    </source>
</evidence>
<evidence type="ECO:0000256" key="3">
    <source>
        <dbReference type="ARBA" id="ARBA00022723"/>
    </source>
</evidence>
<dbReference type="PANTHER" id="PTHR45953:SF1">
    <property type="entry name" value="IDURONATE 2-SULFATASE"/>
    <property type="match status" value="1"/>
</dbReference>
<dbReference type="InterPro" id="IPR017850">
    <property type="entry name" value="Alkaline_phosphatase_core_sf"/>
</dbReference>
<dbReference type="SUPFAM" id="SSF53649">
    <property type="entry name" value="Alkaline phosphatase-like"/>
    <property type="match status" value="1"/>
</dbReference>
<comment type="cofactor">
    <cofactor evidence="1">
        <name>Ca(2+)</name>
        <dbReference type="ChEBI" id="CHEBI:29108"/>
    </cofactor>
</comment>
<evidence type="ECO:0000313" key="6">
    <source>
        <dbReference type="EMBL" id="CAI8017948.1"/>
    </source>
</evidence>
<comment type="similarity">
    <text evidence="2">Belongs to the sulfatase family.</text>
</comment>
<dbReference type="Gene3D" id="3.40.720.10">
    <property type="entry name" value="Alkaline Phosphatase, subunit A"/>
    <property type="match status" value="1"/>
</dbReference>
<feature type="domain" description="Sulfatase N-terminal" evidence="5">
    <location>
        <begin position="2"/>
        <end position="344"/>
    </location>
</feature>
<dbReference type="GO" id="GO:0046872">
    <property type="term" value="F:metal ion binding"/>
    <property type="evidence" value="ECO:0007669"/>
    <property type="project" value="UniProtKB-KW"/>
</dbReference>
<keyword evidence="3" id="KW-0479">Metal-binding</keyword>
<sequence>MNLAYIVIDTLRYDYIGANGNDWIETPNIDRFASKALAYDYAFCASFPTIPYRTDVITGQYGAPIHPWKPLRHERQTLPWTLAENGYATQLIHDTPHLVNGGHNFDWPFHAWTFVRGAEVDRDWIADTVVWPDNWTRQPLFDCIDDKAAESGMLRSYARANRNRKKPEDWNCARLFNTAAQFLKDNAKRDNFFLWIDCFDPHEPWDSPLEFMKKYDTRPGYDGRVDPRSLGARGNAQLSDEAKQHIKAQYAAKLTWMDHCFGQFLDALESTGLDKNTAVILTGDHGTNVGERGRFGKGQPVRQQEAHVPLFIRLPDGDREEGGGRSSVIVQPQDFYPTILNILGEARPDGIEGHDILTPARNGEAGTRELALSGGSIERWENSTENPNLNLFTVFDREW</sequence>
<feature type="non-terminal residue" evidence="6">
    <location>
        <position position="399"/>
    </location>
</feature>
<dbReference type="PANTHER" id="PTHR45953">
    <property type="entry name" value="IDURONATE 2-SULFATASE"/>
    <property type="match status" value="1"/>
</dbReference>
<evidence type="ECO:0000259" key="5">
    <source>
        <dbReference type="Pfam" id="PF00884"/>
    </source>
</evidence>
<proteinExistence type="inferred from homology"/>
<organism evidence="6 7">
    <name type="scientific">Geodia barretti</name>
    <name type="common">Barrett's horny sponge</name>
    <dbReference type="NCBI Taxonomy" id="519541"/>
    <lineage>
        <taxon>Eukaryota</taxon>
        <taxon>Metazoa</taxon>
        <taxon>Porifera</taxon>
        <taxon>Demospongiae</taxon>
        <taxon>Heteroscleromorpha</taxon>
        <taxon>Tetractinellida</taxon>
        <taxon>Astrophorina</taxon>
        <taxon>Geodiidae</taxon>
        <taxon>Geodia</taxon>
    </lineage>
</organism>
<dbReference type="CDD" id="cd16148">
    <property type="entry name" value="sulfatase_like"/>
    <property type="match status" value="1"/>
</dbReference>
<name>A0AA35WE13_GEOBA</name>
<dbReference type="EMBL" id="CASHTH010001673">
    <property type="protein sequence ID" value="CAI8017948.1"/>
    <property type="molecule type" value="Genomic_DNA"/>
</dbReference>
<evidence type="ECO:0000313" key="7">
    <source>
        <dbReference type="Proteomes" id="UP001174909"/>
    </source>
</evidence>
<dbReference type="InterPro" id="IPR000917">
    <property type="entry name" value="Sulfatase_N"/>
</dbReference>
<dbReference type="GO" id="GO:0004423">
    <property type="term" value="F:iduronate-2-sulfatase activity"/>
    <property type="evidence" value="ECO:0007669"/>
    <property type="project" value="TreeGrafter"/>
</dbReference>
<accession>A0AA35WE13</accession>
<keyword evidence="7" id="KW-1185">Reference proteome</keyword>
<evidence type="ECO:0000256" key="2">
    <source>
        <dbReference type="ARBA" id="ARBA00008779"/>
    </source>
</evidence>
<comment type="caution">
    <text evidence="6">The sequence shown here is derived from an EMBL/GenBank/DDBJ whole genome shotgun (WGS) entry which is preliminary data.</text>
</comment>
<dbReference type="Proteomes" id="UP001174909">
    <property type="component" value="Unassembled WGS sequence"/>
</dbReference>
<protein>
    <submittedName>
        <fullName evidence="6">Ulvan-active sulfatase</fullName>
    </submittedName>
</protein>
<evidence type="ECO:0000256" key="4">
    <source>
        <dbReference type="ARBA" id="ARBA00022801"/>
    </source>
</evidence>
<reference evidence="6" key="1">
    <citation type="submission" date="2023-03" db="EMBL/GenBank/DDBJ databases">
        <authorList>
            <person name="Steffen K."/>
            <person name="Cardenas P."/>
        </authorList>
    </citation>
    <scope>NUCLEOTIDE SEQUENCE</scope>
</reference>
<dbReference type="GO" id="GO:0005737">
    <property type="term" value="C:cytoplasm"/>
    <property type="evidence" value="ECO:0007669"/>
    <property type="project" value="TreeGrafter"/>
</dbReference>
<gene>
    <name evidence="6" type="ORF">GBAR_LOCUS10836</name>
</gene>
<dbReference type="AlphaFoldDB" id="A0AA35WE13"/>
<keyword evidence="4" id="KW-0378">Hydrolase</keyword>